<organism evidence="1">
    <name type="scientific">CrAss-like virus sp. ctt4r3</name>
    <dbReference type="NCBI Taxonomy" id="2823619"/>
    <lineage>
        <taxon>Viruses</taxon>
        <taxon>Duplodnaviria</taxon>
        <taxon>Heunggongvirae</taxon>
        <taxon>Uroviricota</taxon>
        <taxon>Caudoviricetes</taxon>
        <taxon>Crassvirales</taxon>
    </lineage>
</organism>
<evidence type="ECO:0000313" key="1">
    <source>
        <dbReference type="EMBL" id="DAD65790.1"/>
    </source>
</evidence>
<proteinExistence type="predicted"/>
<sequence>MITVGQQVVTSKGRYGRVIELDNTSDEIKALVKIGAKNYWILESQLTPATHVVRVKVDYELDYCGKPITDSLEVALKRDTILYNNDTNYLVQLCKDKIERQINMEVKVKQIKIS</sequence>
<name>A0A8S5L7B7_9CAUD</name>
<accession>A0A8S5L7B7</accession>
<protein>
    <submittedName>
        <fullName evidence="1">Uncharacterized protein</fullName>
    </submittedName>
</protein>
<dbReference type="EMBL" id="BK014649">
    <property type="protein sequence ID" value="DAD65790.1"/>
    <property type="molecule type" value="Genomic_DNA"/>
</dbReference>
<reference evidence="1" key="1">
    <citation type="journal article" date="2021" name="Proc. Natl. Acad. Sci. U.S.A.">
        <title>A Catalog of Tens of Thousands of Viruses from Human Metagenomes Reveals Hidden Associations with Chronic Diseases.</title>
        <authorList>
            <person name="Tisza M.J."/>
            <person name="Buck C.B."/>
        </authorList>
    </citation>
    <scope>NUCLEOTIDE SEQUENCE</scope>
    <source>
        <strain evidence="1">Ctt4r3</strain>
    </source>
</reference>